<sequence>MSIDPNRFGLSCAITTPMREGGSVDLPRLVHHARHVLAQGCDSVTLFGTTGEGAALGLPARGAMMGALLGAGIDPATQIYAGVAAASLNESVEQGRLALDAGAKGLLVAPPFYFKGVSDEGLYRWFSQLFEKLGPSVRNVILYHIPSVTAVGLSVGLIDRLKKAFPGVVTGVKDSSGDYANTEAYLKAHGELAILVGDERLLAKAVRNGAQGSICGVANLVPHLLRPIVYEGKDSSVVNALVDEICSHPVLAAVKALVGHLHGDAGYGAMRPPLEALDEATRQRLFAAYDRITQAKAA</sequence>
<dbReference type="Gene3D" id="3.20.20.70">
    <property type="entry name" value="Aldolase class I"/>
    <property type="match status" value="1"/>
</dbReference>
<dbReference type="EMBL" id="JBHSLU010000030">
    <property type="protein sequence ID" value="MFC5505989.1"/>
    <property type="molecule type" value="Genomic_DNA"/>
</dbReference>
<name>A0ABW0P5C7_9HYPH</name>
<dbReference type="CDD" id="cd00408">
    <property type="entry name" value="DHDPS-like"/>
    <property type="match status" value="1"/>
</dbReference>
<dbReference type="PIRSF" id="PIRSF001365">
    <property type="entry name" value="DHDPS"/>
    <property type="match status" value="1"/>
</dbReference>
<evidence type="ECO:0000313" key="3">
    <source>
        <dbReference type="EMBL" id="MFC5505989.1"/>
    </source>
</evidence>
<accession>A0ABW0P5C7</accession>
<dbReference type="InterPro" id="IPR013785">
    <property type="entry name" value="Aldolase_TIM"/>
</dbReference>
<gene>
    <name evidence="3" type="ORF">ACFPN9_12040</name>
</gene>
<evidence type="ECO:0000313" key="4">
    <source>
        <dbReference type="Proteomes" id="UP001596060"/>
    </source>
</evidence>
<organism evidence="3 4">
    <name type="scientific">Bosea massiliensis</name>
    <dbReference type="NCBI Taxonomy" id="151419"/>
    <lineage>
        <taxon>Bacteria</taxon>
        <taxon>Pseudomonadati</taxon>
        <taxon>Pseudomonadota</taxon>
        <taxon>Alphaproteobacteria</taxon>
        <taxon>Hyphomicrobiales</taxon>
        <taxon>Boseaceae</taxon>
        <taxon>Bosea</taxon>
    </lineage>
</organism>
<evidence type="ECO:0000256" key="1">
    <source>
        <dbReference type="ARBA" id="ARBA00023239"/>
    </source>
</evidence>
<dbReference type="SUPFAM" id="SSF51569">
    <property type="entry name" value="Aldolase"/>
    <property type="match status" value="1"/>
</dbReference>
<dbReference type="Proteomes" id="UP001596060">
    <property type="component" value="Unassembled WGS sequence"/>
</dbReference>
<dbReference type="Pfam" id="PF00701">
    <property type="entry name" value="DHDPS"/>
    <property type="match status" value="1"/>
</dbReference>
<reference evidence="4" key="1">
    <citation type="journal article" date="2019" name="Int. J. Syst. Evol. Microbiol.">
        <title>The Global Catalogue of Microorganisms (GCM) 10K type strain sequencing project: providing services to taxonomists for standard genome sequencing and annotation.</title>
        <authorList>
            <consortium name="The Broad Institute Genomics Platform"/>
            <consortium name="The Broad Institute Genome Sequencing Center for Infectious Disease"/>
            <person name="Wu L."/>
            <person name="Ma J."/>
        </authorList>
    </citation>
    <scope>NUCLEOTIDE SEQUENCE [LARGE SCALE GENOMIC DNA]</scope>
    <source>
        <strain evidence="4">CCUG 43117</strain>
    </source>
</reference>
<dbReference type="PRINTS" id="PR00146">
    <property type="entry name" value="DHPICSNTHASE"/>
</dbReference>
<dbReference type="RefSeq" id="WP_067254980.1">
    <property type="nucleotide sequence ID" value="NZ_JBHSLU010000030.1"/>
</dbReference>
<dbReference type="PANTHER" id="PTHR12128">
    <property type="entry name" value="DIHYDRODIPICOLINATE SYNTHASE"/>
    <property type="match status" value="1"/>
</dbReference>
<dbReference type="SMART" id="SM01130">
    <property type="entry name" value="DHDPS"/>
    <property type="match status" value="1"/>
</dbReference>
<comment type="caution">
    <text evidence="3">The sequence shown here is derived from an EMBL/GenBank/DDBJ whole genome shotgun (WGS) entry which is preliminary data.</text>
</comment>
<keyword evidence="1 2" id="KW-0456">Lyase</keyword>
<keyword evidence="4" id="KW-1185">Reference proteome</keyword>
<protein>
    <submittedName>
        <fullName evidence="3">Dihydrodipicolinate synthase family protein</fullName>
    </submittedName>
</protein>
<dbReference type="InterPro" id="IPR002220">
    <property type="entry name" value="DapA-like"/>
</dbReference>
<comment type="similarity">
    <text evidence="2">Belongs to the DapA family.</text>
</comment>
<evidence type="ECO:0000256" key="2">
    <source>
        <dbReference type="PIRNR" id="PIRNR001365"/>
    </source>
</evidence>
<proteinExistence type="inferred from homology"/>
<dbReference type="PANTHER" id="PTHR12128:SF67">
    <property type="entry name" value="BLR3884 PROTEIN"/>
    <property type="match status" value="1"/>
</dbReference>